<feature type="region of interest" description="Disordered" evidence="1">
    <location>
        <begin position="525"/>
        <end position="577"/>
    </location>
</feature>
<organism evidence="2 3">
    <name type="scientific">Bodo saltans</name>
    <name type="common">Flagellated protozoan</name>
    <dbReference type="NCBI Taxonomy" id="75058"/>
    <lineage>
        <taxon>Eukaryota</taxon>
        <taxon>Discoba</taxon>
        <taxon>Euglenozoa</taxon>
        <taxon>Kinetoplastea</taxon>
        <taxon>Metakinetoplastina</taxon>
        <taxon>Eubodonida</taxon>
        <taxon>Bodonidae</taxon>
        <taxon>Bodo</taxon>
    </lineage>
</organism>
<reference evidence="3" key="1">
    <citation type="submission" date="2015-09" db="EMBL/GenBank/DDBJ databases">
        <authorList>
            <consortium name="Pathogen Informatics"/>
        </authorList>
    </citation>
    <scope>NUCLEOTIDE SEQUENCE [LARGE SCALE GENOMIC DNA]</scope>
    <source>
        <strain evidence="3">Lake Konstanz</strain>
    </source>
</reference>
<dbReference type="InterPro" id="IPR036034">
    <property type="entry name" value="PDZ_sf"/>
</dbReference>
<feature type="compositionally biased region" description="Polar residues" evidence="1">
    <location>
        <begin position="1"/>
        <end position="16"/>
    </location>
</feature>
<sequence length="1126" mass="129386">MWATTPYSNNNNTPMRSPSAHVPSISRSPMRTSAQYYSTTTSMQYYSTASSAREEFEILVRSEYDCRQSITAVLRDTQFALLCRCLSQLETAWRQNFFVSVNAFQRATRNRTDTLRREAELQEKRSYRTFAEHAEMVSQWYDALWAAYTDDVVFFVNCSSLQSEELCERDRILNTHEVTVCDTLLTNYHESEMIRKKREGLLIIHLSRTMLKVAQASEDLLATFVMRGNQHFCNLALTISTKYAFDLYRLSEMEMIKYRWALMYRMEHAHRRYVVWHSLLSACRLAESWERLYVLNVYSRRTGELLWFHDEQRILVVLDDESKFRSVVVAQEEQRERVKLVSGGFVASLTLAAKSLVLFHKELVSRSQVELSAQLQRQAIERASSHSGSHILSVLTEHNNQRALLHDNEATARRVLEEFLLNHNQLLVRNWLQTELSTMRDLAAGKAMVSFDPYWDRGFERTHVVQEAEQDAATWDYVYGAPMIPRTDFDSTFNEWGATGPLVHHIHSAPPPYSAAAMERRLLRGRSTSPEKRSSPRRPANLSSPRWRSDQSPHTGDDNGVFSSSSSEDGDVEEDKNAADQFRSEPFFASGGSPKLALGVVALECDEERSRAFFEREALLSHVTLVTHVGFQALEEGLRFTITNRALEEKSTLFRMCIFQYRMAVIIAQEHSMRRRILNHETEESHAVFACARLSKSTITERHRMITTFLQDREMLFCNYFLARYSSNAKHTSDAESASFQSIALKSNAENLALTIEANRLIFTPALRKLQQKEQEIEEQLSTAHHNGGAGHWYDVVGPDPSLSPIRHNNDDEPQGVEFDDEAVRFFDASKRSYPSDSDASLEDFTMLHSEQVDLLYAQEFNARKAATLDFQLSRATLMLHVLPMIEELHRYDRMNEAVHALRKFHRRGFTGLSIQAIVEVEQTQREIILDEQVKRSRTLDDEYKRLTFTQNYLSARKRLHQTAVDELSTLKVDVLFTLFFQEAVEMATKEDTVFADIQDVCNSQLEQLLDRKRLFFGLRLSDGLFLPGGIAATKPRKEKELYYHIRVTDSAPPARPLIQRNDIILAVQGCPVVTLASMKQALRMVKSNVAHFTILRARDGTTTTISVAGVYRDEPPSRSESHVGF</sequence>
<feature type="compositionally biased region" description="Low complexity" evidence="1">
    <location>
        <begin position="558"/>
        <end position="567"/>
    </location>
</feature>
<proteinExistence type="predicted"/>
<dbReference type="AlphaFoldDB" id="A0A0S4IQ50"/>
<accession>A0A0S4IQ50</accession>
<dbReference type="SUPFAM" id="SSF50156">
    <property type="entry name" value="PDZ domain-like"/>
    <property type="match status" value="1"/>
</dbReference>
<keyword evidence="3" id="KW-1185">Reference proteome</keyword>
<evidence type="ECO:0008006" key="4">
    <source>
        <dbReference type="Google" id="ProtNLM"/>
    </source>
</evidence>
<dbReference type="Proteomes" id="UP000051952">
    <property type="component" value="Unassembled WGS sequence"/>
</dbReference>
<evidence type="ECO:0000313" key="3">
    <source>
        <dbReference type="Proteomes" id="UP000051952"/>
    </source>
</evidence>
<gene>
    <name evidence="2" type="ORF">BSAL_00465</name>
</gene>
<dbReference type="VEuPathDB" id="TriTrypDB:BSAL_00465"/>
<feature type="compositionally biased region" description="Basic and acidic residues" evidence="1">
    <location>
        <begin position="547"/>
        <end position="557"/>
    </location>
</feature>
<evidence type="ECO:0000313" key="2">
    <source>
        <dbReference type="EMBL" id="CUF11294.1"/>
    </source>
</evidence>
<protein>
    <recommendedName>
        <fullName evidence="4">PDZ domain-containing protein</fullName>
    </recommendedName>
</protein>
<dbReference type="EMBL" id="CYKH01000241">
    <property type="protein sequence ID" value="CUF11294.1"/>
    <property type="molecule type" value="Genomic_DNA"/>
</dbReference>
<evidence type="ECO:0000256" key="1">
    <source>
        <dbReference type="SAM" id="MobiDB-lite"/>
    </source>
</evidence>
<name>A0A0S4IQ50_BODSA</name>
<feature type="region of interest" description="Disordered" evidence="1">
    <location>
        <begin position="1"/>
        <end position="26"/>
    </location>
</feature>